<comment type="caution">
    <text evidence="2">The sequence shown here is derived from an EMBL/GenBank/DDBJ whole genome shotgun (WGS) entry which is preliminary data.</text>
</comment>
<dbReference type="AlphaFoldDB" id="A0A150H9C9"/>
<dbReference type="NCBIfam" id="NF037995">
    <property type="entry name" value="TRAP_S1"/>
    <property type="match status" value="1"/>
</dbReference>
<name>A0A150H9C9_9MICO</name>
<keyword evidence="1" id="KW-0732">Signal</keyword>
<gene>
    <name evidence="2" type="primary">dctP</name>
    <name evidence="2" type="ORF">Bravens_00880</name>
</gene>
<organism evidence="2 3">
    <name type="scientific">Brevibacterium ravenspurgense</name>
    <dbReference type="NCBI Taxonomy" id="479117"/>
    <lineage>
        <taxon>Bacteria</taxon>
        <taxon>Bacillati</taxon>
        <taxon>Actinomycetota</taxon>
        <taxon>Actinomycetes</taxon>
        <taxon>Micrococcales</taxon>
        <taxon>Brevibacteriaceae</taxon>
        <taxon>Brevibacterium</taxon>
    </lineage>
</organism>
<evidence type="ECO:0000256" key="1">
    <source>
        <dbReference type="ARBA" id="ARBA00022729"/>
    </source>
</evidence>
<accession>A0A150H9C9</accession>
<proteinExistence type="predicted"/>
<dbReference type="GO" id="GO:0055085">
    <property type="term" value="P:transmembrane transport"/>
    <property type="evidence" value="ECO:0007669"/>
    <property type="project" value="InterPro"/>
</dbReference>
<dbReference type="PATRIC" id="fig|479117.4.peg.883"/>
<dbReference type="PANTHER" id="PTHR33376">
    <property type="match status" value="1"/>
</dbReference>
<dbReference type="PANTHER" id="PTHR33376:SF15">
    <property type="entry name" value="BLL6794 PROTEIN"/>
    <property type="match status" value="1"/>
</dbReference>
<dbReference type="PROSITE" id="PS51257">
    <property type="entry name" value="PROKAR_LIPOPROTEIN"/>
    <property type="match status" value="1"/>
</dbReference>
<evidence type="ECO:0000313" key="3">
    <source>
        <dbReference type="Proteomes" id="UP000243589"/>
    </source>
</evidence>
<evidence type="ECO:0000313" key="2">
    <source>
        <dbReference type="EMBL" id="KXZ58699.1"/>
    </source>
</evidence>
<dbReference type="Pfam" id="PF03480">
    <property type="entry name" value="DctP"/>
    <property type="match status" value="1"/>
</dbReference>
<reference evidence="2 3" key="1">
    <citation type="submission" date="2016-01" db="EMBL/GenBank/DDBJ databases">
        <title>Use of Whole Genome Sequencing to ascertain that Brevibacterium massiliense (Roux, Raoult 2009) is a later heterotypic synonym of Brevibacterium ravenspurgense (Mages 2008).</title>
        <authorList>
            <person name="Bernier A.-M."/>
            <person name="Burdz T."/>
            <person name="Huynh C."/>
            <person name="Pachecho A.L."/>
            <person name="Wiebe D."/>
            <person name="Bonner C."/>
            <person name="Bernard K."/>
        </authorList>
    </citation>
    <scope>NUCLEOTIDE SEQUENCE [LARGE SCALE GENOMIC DNA]</scope>
    <source>
        <strain evidence="2 3">CCUG56047</strain>
    </source>
</reference>
<keyword evidence="3" id="KW-1185">Reference proteome</keyword>
<sequence>MKGRGPVERPAVSRRAVLGAGALAALGLGGSLAGCSPLIPDGGLRPDGTVRVSHYLTPSYTDLEPSIAQFAKNVDARLGEGTADVYGAGTLLNSDQTLNGLLRAVADVAMQTSSFVSTSFPILGAIELPFSGADYSTLKEAVSPHSDLRKTFNAEFAKKGVMSVGTIMCPTEWIYTVNRPVTKPEDIRGLRIRVSGHVEGAMLKALGAAPVALSSAEVYEALERGTVDGMVSYPGTVVSRSLQDVLRYATIGHFGAYTYDAYANLDWFNRVPQEVREAVHDSGRVFSVDGTKLAKDVQDDEYMPVFESSGIELIELDKSQTRQFRNATKWVEDWWRSKVGDDDLADRALEQVRNP</sequence>
<dbReference type="EMBL" id="LQQC01000009">
    <property type="protein sequence ID" value="KXZ58699.1"/>
    <property type="molecule type" value="Genomic_DNA"/>
</dbReference>
<dbReference type="InterPro" id="IPR038404">
    <property type="entry name" value="TRAP_DctP_sf"/>
</dbReference>
<dbReference type="Gene3D" id="3.40.190.170">
    <property type="entry name" value="Bacterial extracellular solute-binding protein, family 7"/>
    <property type="match status" value="1"/>
</dbReference>
<dbReference type="InterPro" id="IPR018389">
    <property type="entry name" value="DctP_fam"/>
</dbReference>
<protein>
    <submittedName>
        <fullName evidence="2">C4-dicarboxylate-binding periplasmic protein</fullName>
    </submittedName>
</protein>
<dbReference type="Proteomes" id="UP000243589">
    <property type="component" value="Unassembled WGS sequence"/>
</dbReference>